<dbReference type="GO" id="GO:0005886">
    <property type="term" value="C:plasma membrane"/>
    <property type="evidence" value="ECO:0007669"/>
    <property type="project" value="TreeGrafter"/>
</dbReference>
<reference evidence="9" key="2">
    <citation type="submission" date="2016-06" db="EMBL/GenBank/DDBJ databases">
        <title>The genome of a short-lived fish provides insights into sex chromosome evolution and the genetic control of aging.</title>
        <authorList>
            <person name="Reichwald K."/>
            <person name="Felder M."/>
            <person name="Petzold A."/>
            <person name="Koch P."/>
            <person name="Groth M."/>
            <person name="Platzer M."/>
        </authorList>
    </citation>
    <scope>NUCLEOTIDE SEQUENCE</scope>
    <source>
        <tissue evidence="9">Brain</tissue>
    </source>
</reference>
<organism evidence="9">
    <name type="scientific">Nothobranchius korthausae</name>
    <dbReference type="NCBI Taxonomy" id="1143690"/>
    <lineage>
        <taxon>Eukaryota</taxon>
        <taxon>Metazoa</taxon>
        <taxon>Chordata</taxon>
        <taxon>Craniata</taxon>
        <taxon>Vertebrata</taxon>
        <taxon>Euteleostomi</taxon>
        <taxon>Actinopterygii</taxon>
        <taxon>Neopterygii</taxon>
        <taxon>Teleostei</taxon>
        <taxon>Neoteleostei</taxon>
        <taxon>Acanthomorphata</taxon>
        <taxon>Ovalentaria</taxon>
        <taxon>Atherinomorphae</taxon>
        <taxon>Cyprinodontiformes</taxon>
        <taxon>Nothobranchiidae</taxon>
        <taxon>Nothobranchius</taxon>
    </lineage>
</organism>
<evidence type="ECO:0000256" key="1">
    <source>
        <dbReference type="ARBA" id="ARBA00004141"/>
    </source>
</evidence>
<dbReference type="InterPro" id="IPR000301">
    <property type="entry name" value="Tetraspanin_animals"/>
</dbReference>
<feature type="transmembrane region" description="Helical" evidence="7">
    <location>
        <begin position="106"/>
        <end position="129"/>
    </location>
</feature>
<proteinExistence type="inferred from homology"/>
<sequence length="255" mass="27701">MVSCCLKVLVFTLSSCCSLRSNKEKRGAMAVNKCVKYLLFIFNLLFWICGCVILGIGIYLHVTKSNLSYAGGSAPSFPLTIAIGVIIMVIGFLGCCGAYKESRCMLLLFFIFLLIIFCLLLAAGILSAVGKNSVKDSILAEFKKLQPLSGQTASVIQDVENMQRTLQCCGLIDGPQEWTVIPDSCRCNATATNQDTCNAGIYKLPCYTRMIDWMQSNLQVALGIAFGVAVLLIFGMAFSMVLFCQLGRKDGPTTA</sequence>
<comment type="subcellular location">
    <subcellularLocation>
        <location evidence="1 7">Membrane</location>
        <topology evidence="1 7">Multi-pass membrane protein</topology>
    </subcellularLocation>
</comment>
<feature type="transmembrane region" description="Helical" evidence="7">
    <location>
        <begin position="220"/>
        <end position="243"/>
    </location>
</feature>
<feature type="transmembrane region" description="Helical" evidence="7">
    <location>
        <begin position="37"/>
        <end position="59"/>
    </location>
</feature>
<evidence type="ECO:0000256" key="5">
    <source>
        <dbReference type="ARBA" id="ARBA00023136"/>
    </source>
</evidence>
<dbReference type="PANTHER" id="PTHR19282:SF380">
    <property type="entry name" value="TETRASPANIN-8"/>
    <property type="match status" value="1"/>
</dbReference>
<dbReference type="Pfam" id="PF00335">
    <property type="entry name" value="Tetraspanin"/>
    <property type="match status" value="1"/>
</dbReference>
<dbReference type="PANTHER" id="PTHR19282">
    <property type="entry name" value="TETRASPANIN"/>
    <property type="match status" value="1"/>
</dbReference>
<dbReference type="SUPFAM" id="SSF48652">
    <property type="entry name" value="Tetraspanin"/>
    <property type="match status" value="1"/>
</dbReference>
<accession>A0A1A8HDH4</accession>
<dbReference type="EMBL" id="HAEC01013042">
    <property type="protein sequence ID" value="SBQ81259.1"/>
    <property type="molecule type" value="Transcribed_RNA"/>
</dbReference>
<feature type="disulfide bond" evidence="6">
    <location>
        <begin position="168"/>
        <end position="197"/>
    </location>
</feature>
<comment type="similarity">
    <text evidence="2 7">Belongs to the tetraspanin (TM4SF) family.</text>
</comment>
<evidence type="ECO:0000256" key="2">
    <source>
        <dbReference type="ARBA" id="ARBA00006840"/>
    </source>
</evidence>
<dbReference type="PIRSF" id="PIRSF002419">
    <property type="entry name" value="Tetraspanin"/>
    <property type="match status" value="1"/>
</dbReference>
<evidence type="ECO:0000256" key="8">
    <source>
        <dbReference type="SAM" id="SignalP"/>
    </source>
</evidence>
<evidence type="ECO:0000256" key="7">
    <source>
        <dbReference type="RuleBase" id="RU361218"/>
    </source>
</evidence>
<evidence type="ECO:0000256" key="4">
    <source>
        <dbReference type="ARBA" id="ARBA00022989"/>
    </source>
</evidence>
<dbReference type="InterPro" id="IPR018499">
    <property type="entry name" value="Tetraspanin/Peripherin"/>
</dbReference>
<keyword evidence="6" id="KW-1015">Disulfide bond</keyword>
<dbReference type="PROSITE" id="PS00421">
    <property type="entry name" value="TM4_1"/>
    <property type="match status" value="1"/>
</dbReference>
<feature type="disulfide bond" evidence="6">
    <location>
        <begin position="169"/>
        <end position="185"/>
    </location>
</feature>
<dbReference type="Gene3D" id="1.10.1450.10">
    <property type="entry name" value="Tetraspanin"/>
    <property type="match status" value="1"/>
</dbReference>
<evidence type="ECO:0000256" key="6">
    <source>
        <dbReference type="PIRSR" id="PIRSR002419-1"/>
    </source>
</evidence>
<protein>
    <recommendedName>
        <fullName evidence="7">Tetraspanin</fullName>
    </recommendedName>
</protein>
<feature type="signal peptide" evidence="8">
    <location>
        <begin position="1"/>
        <end position="18"/>
    </location>
</feature>
<reference evidence="9" key="1">
    <citation type="submission" date="2016-05" db="EMBL/GenBank/DDBJ databases">
        <authorList>
            <person name="Lavstsen T."/>
            <person name="Jespersen J.S."/>
        </authorList>
    </citation>
    <scope>NUCLEOTIDE SEQUENCE</scope>
    <source>
        <tissue evidence="9">Brain</tissue>
    </source>
</reference>
<keyword evidence="3 7" id="KW-0812">Transmembrane</keyword>
<dbReference type="InterPro" id="IPR018503">
    <property type="entry name" value="Tetraspanin_CS"/>
</dbReference>
<keyword evidence="4 7" id="KW-1133">Transmembrane helix</keyword>
<dbReference type="AlphaFoldDB" id="A0A1A8HDH4"/>
<feature type="transmembrane region" description="Helical" evidence="7">
    <location>
        <begin position="79"/>
        <end position="99"/>
    </location>
</feature>
<feature type="chain" id="PRO_5008371176" description="Tetraspanin" evidence="8">
    <location>
        <begin position="19"/>
        <end position="255"/>
    </location>
</feature>
<name>A0A1A8HDH4_9TELE</name>
<keyword evidence="5 7" id="KW-0472">Membrane</keyword>
<dbReference type="InterPro" id="IPR008952">
    <property type="entry name" value="Tetraspanin_EC2_sf"/>
</dbReference>
<keyword evidence="8" id="KW-0732">Signal</keyword>
<evidence type="ECO:0000256" key="3">
    <source>
        <dbReference type="ARBA" id="ARBA00022692"/>
    </source>
</evidence>
<dbReference type="PRINTS" id="PR00259">
    <property type="entry name" value="TMFOUR"/>
</dbReference>
<gene>
    <name evidence="9" type="primary">TSPAN8</name>
</gene>
<evidence type="ECO:0000313" key="9">
    <source>
        <dbReference type="EMBL" id="SBQ81259.1"/>
    </source>
</evidence>